<keyword evidence="6 7" id="KW-0472">Membrane</keyword>
<dbReference type="InterPro" id="IPR002656">
    <property type="entry name" value="Acyl_transf_3_dom"/>
</dbReference>
<keyword evidence="3" id="KW-1003">Cell membrane</keyword>
<proteinExistence type="inferred from homology"/>
<feature type="transmembrane region" description="Helical" evidence="7">
    <location>
        <begin position="52"/>
        <end position="77"/>
    </location>
</feature>
<dbReference type="GO" id="GO:0016746">
    <property type="term" value="F:acyltransferase activity"/>
    <property type="evidence" value="ECO:0007669"/>
    <property type="project" value="UniProtKB-KW"/>
</dbReference>
<evidence type="ECO:0000256" key="6">
    <source>
        <dbReference type="ARBA" id="ARBA00023136"/>
    </source>
</evidence>
<keyword evidence="4 7" id="KW-0812">Transmembrane</keyword>
<keyword evidence="10" id="KW-1185">Reference proteome</keyword>
<protein>
    <submittedName>
        <fullName evidence="9">Acyltransferase</fullName>
        <ecNumber evidence="9">2.3.1.-</ecNumber>
    </submittedName>
</protein>
<comment type="similarity">
    <text evidence="2">Belongs to the acyltransferase 3 family.</text>
</comment>
<keyword evidence="9" id="KW-0808">Transferase</keyword>
<evidence type="ECO:0000256" key="5">
    <source>
        <dbReference type="ARBA" id="ARBA00022989"/>
    </source>
</evidence>
<evidence type="ECO:0000256" key="4">
    <source>
        <dbReference type="ARBA" id="ARBA00022692"/>
    </source>
</evidence>
<evidence type="ECO:0000256" key="7">
    <source>
        <dbReference type="SAM" id="Phobius"/>
    </source>
</evidence>
<feature type="transmembrane region" description="Helical" evidence="7">
    <location>
        <begin position="366"/>
        <end position="384"/>
    </location>
</feature>
<feature type="transmembrane region" description="Helical" evidence="7">
    <location>
        <begin position="127"/>
        <end position="146"/>
    </location>
</feature>
<feature type="transmembrane region" description="Helical" evidence="7">
    <location>
        <begin position="227"/>
        <end position="245"/>
    </location>
</feature>
<accession>A0ABU9B5T6</accession>
<comment type="caution">
    <text evidence="9">The sequence shown here is derived from an EMBL/GenBank/DDBJ whole genome shotgun (WGS) entry which is preliminary data.</text>
</comment>
<feature type="transmembrane region" description="Helical" evidence="7">
    <location>
        <begin position="257"/>
        <end position="275"/>
    </location>
</feature>
<evidence type="ECO:0000256" key="3">
    <source>
        <dbReference type="ARBA" id="ARBA00022475"/>
    </source>
</evidence>
<keyword evidence="9" id="KW-0012">Acyltransferase</keyword>
<dbReference type="EMBL" id="JBBUTF010000003">
    <property type="protein sequence ID" value="MEK8025099.1"/>
    <property type="molecule type" value="Genomic_DNA"/>
</dbReference>
<dbReference type="PANTHER" id="PTHR40074">
    <property type="entry name" value="O-ACETYLTRANSFERASE WECH"/>
    <property type="match status" value="1"/>
</dbReference>
<dbReference type="Pfam" id="PF01757">
    <property type="entry name" value="Acyl_transf_3"/>
    <property type="match status" value="1"/>
</dbReference>
<evidence type="ECO:0000313" key="10">
    <source>
        <dbReference type="Proteomes" id="UP001368500"/>
    </source>
</evidence>
<feature type="transmembrane region" description="Helical" evidence="7">
    <location>
        <begin position="317"/>
        <end position="337"/>
    </location>
</feature>
<name>A0ABU9B5T6_9BURK</name>
<dbReference type="Proteomes" id="UP001368500">
    <property type="component" value="Unassembled WGS sequence"/>
</dbReference>
<dbReference type="PANTHER" id="PTHR40074:SF2">
    <property type="entry name" value="O-ACETYLTRANSFERASE WECH"/>
    <property type="match status" value="1"/>
</dbReference>
<keyword evidence="5 7" id="KW-1133">Transmembrane helix</keyword>
<feature type="transmembrane region" description="Helical" evidence="7">
    <location>
        <begin position="153"/>
        <end position="174"/>
    </location>
</feature>
<evidence type="ECO:0000313" key="9">
    <source>
        <dbReference type="EMBL" id="MEK8025099.1"/>
    </source>
</evidence>
<feature type="transmembrane region" description="Helical" evidence="7">
    <location>
        <begin position="12"/>
        <end position="32"/>
    </location>
</feature>
<evidence type="ECO:0000256" key="1">
    <source>
        <dbReference type="ARBA" id="ARBA00004651"/>
    </source>
</evidence>
<feature type="domain" description="Acyltransferase 3" evidence="8">
    <location>
        <begin position="12"/>
        <end position="382"/>
    </location>
</feature>
<dbReference type="EC" id="2.3.1.-" evidence="9"/>
<dbReference type="RefSeq" id="WP_341372881.1">
    <property type="nucleotide sequence ID" value="NZ_JBBUTF010000003.1"/>
</dbReference>
<evidence type="ECO:0000259" key="8">
    <source>
        <dbReference type="Pfam" id="PF01757"/>
    </source>
</evidence>
<sequence>MNAPAAAPVRLPWIDGLRAVCALYIVGFWHLMDYVPGWPGYHNAVTQRLTVGVLGLFVLLSGFLLGQGAVAPGWAGLRRFWVRRLWRIHPLYLLALLAFWAIGLIGLKGVAKAALGLSMLWGPPPPTLWFVTALLVYYAVAPWLMRALDLGRVAGLAAVALAGVVLAGLVFGGGHGDRRLLLYFPAFAAGLALARGGLSRPAGLVGAAAVGAAVGAVGGASRGSATVTRVAVAAACAAALGLSLADAALPETSLWSLPLATAWPVALVLAVRWAAAATGTGGVTDRPPGAAGWSGAAGAGRARPLQARHRLRRAVGAFWSAPVWAPLARASFAMYLFHRPVYELLSRYLSAAAVPDGWIGSPHGRLLLLAGLGLPLVTALAWALQRGYDGWLDGRRPPPAGRR</sequence>
<reference evidence="9 10" key="1">
    <citation type="submission" date="2024-04" db="EMBL/GenBank/DDBJ databases">
        <title>Novel species of the genus Ideonella isolated from streams.</title>
        <authorList>
            <person name="Lu H."/>
        </authorList>
    </citation>
    <scope>NUCLEOTIDE SEQUENCE [LARGE SCALE GENOMIC DNA]</scope>
    <source>
        <strain evidence="9 10">BYS139W</strain>
    </source>
</reference>
<gene>
    <name evidence="9" type="ORF">AACH11_03875</name>
</gene>
<comment type="subcellular location">
    <subcellularLocation>
        <location evidence="1">Cell membrane</location>
        <topology evidence="1">Multi-pass membrane protein</topology>
    </subcellularLocation>
</comment>
<feature type="transmembrane region" description="Helical" evidence="7">
    <location>
        <begin position="89"/>
        <end position="107"/>
    </location>
</feature>
<evidence type="ECO:0000256" key="2">
    <source>
        <dbReference type="ARBA" id="ARBA00007400"/>
    </source>
</evidence>
<feature type="transmembrane region" description="Helical" evidence="7">
    <location>
        <begin position="203"/>
        <end position="221"/>
    </location>
</feature>
<organism evidence="9 10">
    <name type="scientific">Pseudaquabacterium rugosum</name>
    <dbReference type="NCBI Taxonomy" id="2984194"/>
    <lineage>
        <taxon>Bacteria</taxon>
        <taxon>Pseudomonadati</taxon>
        <taxon>Pseudomonadota</taxon>
        <taxon>Betaproteobacteria</taxon>
        <taxon>Burkholderiales</taxon>
        <taxon>Sphaerotilaceae</taxon>
        <taxon>Pseudaquabacterium</taxon>
    </lineage>
</organism>